<sequence>MRGAGHQDCLWRTERRALRQPLSRGDARSPCTHARRGVRAVRGSGQPVEKEREAAAACGYGFVIGVSTQQHKDVLLRRNPALNIVVTGCKR</sequence>
<feature type="region of interest" description="Disordered" evidence="1">
    <location>
        <begin position="21"/>
        <end position="47"/>
    </location>
</feature>
<organism evidence="3 4">
    <name type="scientific">Corallococcus llansteffanensis</name>
    <dbReference type="NCBI Taxonomy" id="2316731"/>
    <lineage>
        <taxon>Bacteria</taxon>
        <taxon>Pseudomonadati</taxon>
        <taxon>Myxococcota</taxon>
        <taxon>Myxococcia</taxon>
        <taxon>Myxococcales</taxon>
        <taxon>Cystobacterineae</taxon>
        <taxon>Myxococcaceae</taxon>
        <taxon>Corallococcus</taxon>
    </lineage>
</organism>
<dbReference type="Proteomes" id="UP000272888">
    <property type="component" value="Unassembled WGS sequence"/>
</dbReference>
<dbReference type="Pfam" id="PF19829">
    <property type="entry name" value="DUF6310"/>
    <property type="match status" value="1"/>
</dbReference>
<dbReference type="AlphaFoldDB" id="A0A3A8PGD8"/>
<reference evidence="4" key="1">
    <citation type="submission" date="2018-09" db="EMBL/GenBank/DDBJ databases">
        <authorList>
            <person name="Livingstone P.G."/>
            <person name="Whitworth D.E."/>
        </authorList>
    </citation>
    <scope>NUCLEOTIDE SEQUENCE [LARGE SCALE GENOMIC DNA]</scope>
    <source>
        <strain evidence="4">CA051B</strain>
    </source>
</reference>
<dbReference type="InterPro" id="IPR046277">
    <property type="entry name" value="DUF6310"/>
</dbReference>
<dbReference type="EMBL" id="RAWB01000255">
    <property type="protein sequence ID" value="RKH55407.1"/>
    <property type="molecule type" value="Genomic_DNA"/>
</dbReference>
<feature type="domain" description="DUF6310" evidence="2">
    <location>
        <begin position="46"/>
        <end position="89"/>
    </location>
</feature>
<evidence type="ECO:0000313" key="4">
    <source>
        <dbReference type="Proteomes" id="UP000272888"/>
    </source>
</evidence>
<gene>
    <name evidence="3" type="ORF">D7V93_23025</name>
</gene>
<proteinExistence type="predicted"/>
<keyword evidence="4" id="KW-1185">Reference proteome</keyword>
<protein>
    <recommendedName>
        <fullName evidence="2">DUF6310 domain-containing protein</fullName>
    </recommendedName>
</protein>
<comment type="caution">
    <text evidence="3">The sequence shown here is derived from an EMBL/GenBank/DDBJ whole genome shotgun (WGS) entry which is preliminary data.</text>
</comment>
<evidence type="ECO:0000259" key="2">
    <source>
        <dbReference type="Pfam" id="PF19829"/>
    </source>
</evidence>
<evidence type="ECO:0000256" key="1">
    <source>
        <dbReference type="SAM" id="MobiDB-lite"/>
    </source>
</evidence>
<evidence type="ECO:0000313" key="3">
    <source>
        <dbReference type="EMBL" id="RKH55407.1"/>
    </source>
</evidence>
<accession>A0A3A8PGD8</accession>
<name>A0A3A8PGD8_9BACT</name>